<evidence type="ECO:0000313" key="2">
    <source>
        <dbReference type="Proteomes" id="UP001108240"/>
    </source>
</evidence>
<keyword evidence="2" id="KW-1185">Reference proteome</keyword>
<dbReference type="PANTHER" id="PTHR38663">
    <property type="match status" value="1"/>
</dbReference>
<organism evidence="1 2">
    <name type="scientific">Cyprinus carpio carpio</name>
    <dbReference type="NCBI Taxonomy" id="630221"/>
    <lineage>
        <taxon>Eukaryota</taxon>
        <taxon>Metazoa</taxon>
        <taxon>Chordata</taxon>
        <taxon>Craniata</taxon>
        <taxon>Vertebrata</taxon>
        <taxon>Euteleostomi</taxon>
        <taxon>Actinopterygii</taxon>
        <taxon>Neopterygii</taxon>
        <taxon>Teleostei</taxon>
        <taxon>Ostariophysi</taxon>
        <taxon>Cypriniformes</taxon>
        <taxon>Cyprinidae</taxon>
        <taxon>Cyprininae</taxon>
        <taxon>Cyprinus</taxon>
    </lineage>
</organism>
<evidence type="ECO:0000313" key="1">
    <source>
        <dbReference type="Ensembl" id="ENSCCRP00000073205.2"/>
    </source>
</evidence>
<protein>
    <submittedName>
        <fullName evidence="1">Zgc:113276</fullName>
    </submittedName>
</protein>
<dbReference type="Proteomes" id="UP001108240">
    <property type="component" value="Unplaced"/>
</dbReference>
<dbReference type="PANTHER" id="PTHR38663:SF1">
    <property type="entry name" value="L-ORNITHINE N(5)-MONOOXYGENASE"/>
    <property type="match status" value="1"/>
</dbReference>
<dbReference type="GeneTree" id="ENSGT00390000011024"/>
<reference evidence="1" key="2">
    <citation type="submission" date="2025-09" db="UniProtKB">
        <authorList>
            <consortium name="Ensembl"/>
        </authorList>
    </citation>
    <scope>IDENTIFICATION</scope>
</reference>
<name>A0A8C1E8P0_CYPCA</name>
<sequence>SHTLMTNISFICLQPQKALQDFVLEQNREDELHCLPEKIYIQDENAFFKDNRLGKKDKKLFSTTSGLQINLYFSLQGTQLSIDFFQEQMLGFKATLQLKSKFFKVTLHTGENVEAKTVIMATGPSRAQMANISCWVRAIQESYPEQNLQHTVQLMHYFYTHEEMDEPSSGSPPVCHVTWILIGHYSHIEHGIKMDGLACLRQFYNERSLHKRLAMIKQAKKGGAVTPEAYAHLQPFIQSGQLLIRSHCQACQRLLFLYLNVNENNKIKRKKKGILSKTASYLTKHMQNA</sequence>
<dbReference type="Ensembl" id="ENSCCRT00000079319.2">
    <property type="protein sequence ID" value="ENSCCRP00000073205.2"/>
    <property type="gene ID" value="ENSCCRG00000039521.2"/>
</dbReference>
<proteinExistence type="predicted"/>
<reference evidence="1" key="1">
    <citation type="submission" date="2025-08" db="UniProtKB">
        <authorList>
            <consortium name="Ensembl"/>
        </authorList>
    </citation>
    <scope>IDENTIFICATION</scope>
</reference>
<dbReference type="AlphaFoldDB" id="A0A8C1E8P0"/>
<accession>A0A8C1E8P0</accession>